<keyword evidence="10 11" id="KW-0998">Cell outer membrane</keyword>
<keyword evidence="4" id="KW-0410">Iron transport</keyword>
<gene>
    <name evidence="16" type="ORF">MCNOR_2426</name>
</gene>
<dbReference type="GO" id="GO:0006826">
    <property type="term" value="P:iron ion transport"/>
    <property type="evidence" value="ECO:0007669"/>
    <property type="project" value="UniProtKB-KW"/>
</dbReference>
<dbReference type="InterPro" id="IPR000531">
    <property type="entry name" value="Beta-barrel_TonB"/>
</dbReference>
<keyword evidence="6" id="KW-0408">Iron</keyword>
<evidence type="ECO:0000256" key="4">
    <source>
        <dbReference type="ARBA" id="ARBA00022496"/>
    </source>
</evidence>
<evidence type="ECO:0000256" key="13">
    <source>
        <dbReference type="SAM" id="MobiDB-lite"/>
    </source>
</evidence>
<feature type="domain" description="TonB-dependent receptor plug" evidence="15">
    <location>
        <begin position="128"/>
        <end position="236"/>
    </location>
</feature>
<dbReference type="PANTHER" id="PTHR32552">
    <property type="entry name" value="FERRICHROME IRON RECEPTOR-RELATED"/>
    <property type="match status" value="1"/>
</dbReference>
<evidence type="ECO:0000313" key="17">
    <source>
        <dbReference type="Proteomes" id="UP001158598"/>
    </source>
</evidence>
<dbReference type="Proteomes" id="UP001158598">
    <property type="component" value="Chromosome"/>
</dbReference>
<evidence type="ECO:0000256" key="9">
    <source>
        <dbReference type="ARBA" id="ARBA00023136"/>
    </source>
</evidence>
<feature type="compositionally biased region" description="Low complexity" evidence="13">
    <location>
        <begin position="61"/>
        <end position="70"/>
    </location>
</feature>
<dbReference type="InterPro" id="IPR037066">
    <property type="entry name" value="Plug_dom_sf"/>
</dbReference>
<dbReference type="SUPFAM" id="SSF56935">
    <property type="entry name" value="Porins"/>
    <property type="match status" value="1"/>
</dbReference>
<dbReference type="InterPro" id="IPR039426">
    <property type="entry name" value="TonB-dep_rcpt-like"/>
</dbReference>
<evidence type="ECO:0000256" key="12">
    <source>
        <dbReference type="RuleBase" id="RU003357"/>
    </source>
</evidence>
<dbReference type="GO" id="GO:0009279">
    <property type="term" value="C:cell outer membrane"/>
    <property type="evidence" value="ECO:0007669"/>
    <property type="project" value="UniProtKB-SubCell"/>
</dbReference>
<evidence type="ECO:0000313" key="16">
    <source>
        <dbReference type="EMBL" id="CAI8847284.1"/>
    </source>
</evidence>
<accession>A0AA35XU86</accession>
<keyword evidence="7" id="KW-0406">Ion transport</keyword>
<keyword evidence="3 11" id="KW-1134">Transmembrane beta strand</keyword>
<evidence type="ECO:0000256" key="7">
    <source>
        <dbReference type="ARBA" id="ARBA00023065"/>
    </source>
</evidence>
<protein>
    <submittedName>
        <fullName evidence="16">TonB-dependent receptor</fullName>
    </submittedName>
</protein>
<dbReference type="Pfam" id="PF00593">
    <property type="entry name" value="TonB_dep_Rec_b-barrel"/>
    <property type="match status" value="1"/>
</dbReference>
<evidence type="ECO:0000259" key="15">
    <source>
        <dbReference type="Pfam" id="PF07715"/>
    </source>
</evidence>
<feature type="domain" description="TonB-dependent receptor-like beta-barrel" evidence="14">
    <location>
        <begin position="321"/>
        <end position="720"/>
    </location>
</feature>
<dbReference type="PROSITE" id="PS52016">
    <property type="entry name" value="TONB_DEPENDENT_REC_3"/>
    <property type="match status" value="1"/>
</dbReference>
<evidence type="ECO:0000256" key="1">
    <source>
        <dbReference type="ARBA" id="ARBA00004571"/>
    </source>
</evidence>
<evidence type="ECO:0000256" key="6">
    <source>
        <dbReference type="ARBA" id="ARBA00023004"/>
    </source>
</evidence>
<dbReference type="InterPro" id="IPR036942">
    <property type="entry name" value="Beta-barrel_TonB_sf"/>
</dbReference>
<dbReference type="Gene3D" id="2.40.170.20">
    <property type="entry name" value="TonB-dependent receptor, beta-barrel domain"/>
    <property type="match status" value="1"/>
</dbReference>
<dbReference type="OMA" id="FTFFLED"/>
<sequence>MQARKVIAPSRASGSFATGNVRIFRSALQDRHKVWAILCTLSATCPGAGFAHPQPQPPAEALPESESPSEIRVQPATPAESTAKAKSRARSKTDDDDENDPQVIEEPVSLETVEVVGRETDLIGLTQSASQGVVGQNQFKYRPLLRVGELVEVVPGMLATQHSGTGKANQYFLRGFNLDHGTDFATWVDGVPMNLPTNAHGQGYMDLNSIIPELVDRVEYGKGPYYAEMGDFSAAGYAYMHTKHRLPQGFVNFTGGEFNYYRTVAANSNELGPGDLLYAASVNFYDGPWQRPMDLNQFNGMVRYTIDKEDWGLSVIAKGYNSRWYATNQIPEALVLENQLDLYGTMNRSDGGNTNRYSLSTNLWNRGESSKSEVNLYLAYYDLDLYSDFTYFLEHPQQGDQILQGEHRWYYGGTASQTWFNNLFGTNMENSVGLQIRHDQIGGLELANTQWRKVFNIVSRDNVSETSIGMYFKNETFWMEKFKTIAGLRNDIFVFNVDSQLTPLNSGNRNSSMVSPKLSMVFGPWADTEFFINLGYGFHSNDARGAVESVNPNNGDPVHAVTPMVRSKGAEIGARTQYIPGLNSTLAFWFLHTASELVFTGDAGTTEPTGPGNRYGVEWANYYQATDWLTLDADLAFTKSYYTDLPSGDNSIPNSVGNVITSGATVQMPYGFWSTLRLRHFSNVPLNEAGTVFLGDTTLVNFGLGWQEENVKLQLDLFNIFDSRANDIAYYYQYRLQNQPPEGVEGKTIHPVEPRMLRGSITISF</sequence>
<dbReference type="Pfam" id="PF07715">
    <property type="entry name" value="Plug"/>
    <property type="match status" value="1"/>
</dbReference>
<keyword evidence="8 12" id="KW-0798">TonB box</keyword>
<evidence type="ECO:0000256" key="5">
    <source>
        <dbReference type="ARBA" id="ARBA00022692"/>
    </source>
</evidence>
<keyword evidence="5 11" id="KW-0812">Transmembrane</keyword>
<evidence type="ECO:0000256" key="2">
    <source>
        <dbReference type="ARBA" id="ARBA00022448"/>
    </source>
</evidence>
<dbReference type="EMBL" id="OX458332">
    <property type="protein sequence ID" value="CAI8847284.1"/>
    <property type="molecule type" value="Genomic_DNA"/>
</dbReference>
<dbReference type="Gene3D" id="2.170.130.10">
    <property type="entry name" value="TonB-dependent receptor, plug domain"/>
    <property type="match status" value="1"/>
</dbReference>
<evidence type="ECO:0000259" key="14">
    <source>
        <dbReference type="Pfam" id="PF00593"/>
    </source>
</evidence>
<keyword evidence="9 11" id="KW-0472">Membrane</keyword>
<organism evidence="16 17">
    <name type="scientific">Methylococcus capsulatus</name>
    <dbReference type="NCBI Taxonomy" id="414"/>
    <lineage>
        <taxon>Bacteria</taxon>
        <taxon>Pseudomonadati</taxon>
        <taxon>Pseudomonadota</taxon>
        <taxon>Gammaproteobacteria</taxon>
        <taxon>Methylococcales</taxon>
        <taxon>Methylococcaceae</taxon>
        <taxon>Methylococcus</taxon>
    </lineage>
</organism>
<evidence type="ECO:0000256" key="3">
    <source>
        <dbReference type="ARBA" id="ARBA00022452"/>
    </source>
</evidence>
<name>A0AA35XU86_METCP</name>
<dbReference type="InterPro" id="IPR012910">
    <property type="entry name" value="Plug_dom"/>
</dbReference>
<evidence type="ECO:0000256" key="10">
    <source>
        <dbReference type="ARBA" id="ARBA00023237"/>
    </source>
</evidence>
<reference evidence="16" key="1">
    <citation type="submission" date="2023-03" db="EMBL/GenBank/DDBJ databases">
        <authorList>
            <person name="Pearce D."/>
        </authorList>
    </citation>
    <scope>NUCLEOTIDE SEQUENCE</scope>
    <source>
        <strain evidence="16">Mc</strain>
    </source>
</reference>
<evidence type="ECO:0000256" key="11">
    <source>
        <dbReference type="PROSITE-ProRule" id="PRU01360"/>
    </source>
</evidence>
<comment type="subcellular location">
    <subcellularLocation>
        <location evidence="1 11">Cell outer membrane</location>
        <topology evidence="1 11">Multi-pass membrane protein</topology>
    </subcellularLocation>
</comment>
<comment type="similarity">
    <text evidence="11 12">Belongs to the TonB-dependent receptor family.</text>
</comment>
<evidence type="ECO:0000256" key="8">
    <source>
        <dbReference type="ARBA" id="ARBA00023077"/>
    </source>
</evidence>
<dbReference type="PANTHER" id="PTHR32552:SF81">
    <property type="entry name" value="TONB-DEPENDENT OUTER MEMBRANE RECEPTOR"/>
    <property type="match status" value="1"/>
</dbReference>
<keyword evidence="16" id="KW-0675">Receptor</keyword>
<keyword evidence="2 11" id="KW-0813">Transport</keyword>
<proteinExistence type="inferred from homology"/>
<dbReference type="AlphaFoldDB" id="A0AA35XU86"/>
<feature type="region of interest" description="Disordered" evidence="13">
    <location>
        <begin position="50"/>
        <end position="107"/>
    </location>
</feature>